<dbReference type="PANTHER" id="PTHR36352">
    <property type="entry name" value="EXPRESSED PROTEIN"/>
    <property type="match status" value="1"/>
</dbReference>
<organism evidence="2 3">
    <name type="scientific">Stephania yunnanensis</name>
    <dbReference type="NCBI Taxonomy" id="152371"/>
    <lineage>
        <taxon>Eukaryota</taxon>
        <taxon>Viridiplantae</taxon>
        <taxon>Streptophyta</taxon>
        <taxon>Embryophyta</taxon>
        <taxon>Tracheophyta</taxon>
        <taxon>Spermatophyta</taxon>
        <taxon>Magnoliopsida</taxon>
        <taxon>Ranunculales</taxon>
        <taxon>Menispermaceae</taxon>
        <taxon>Menispermoideae</taxon>
        <taxon>Cissampelideae</taxon>
        <taxon>Stephania</taxon>
    </lineage>
</organism>
<evidence type="ECO:0000313" key="3">
    <source>
        <dbReference type="Proteomes" id="UP001420932"/>
    </source>
</evidence>
<keyword evidence="3" id="KW-1185">Reference proteome</keyword>
<sequence>MAIWASIGARVGDSTDLANAARDQVLGQLDATTGGNLVTRSTVYDGNNYREVSTNEDDGEGVSLGTMKLPSDTNIPRFESFLYQGANFPLPVPLKCDKVDKTKGGARYRRCDDVQTGSMNDREAAGSRFREC</sequence>
<dbReference type="PANTHER" id="PTHR36352:SF1">
    <property type="entry name" value="EXPRESSED PROTEIN"/>
    <property type="match status" value="1"/>
</dbReference>
<proteinExistence type="predicted"/>
<dbReference type="Proteomes" id="UP001420932">
    <property type="component" value="Unassembled WGS sequence"/>
</dbReference>
<dbReference type="GO" id="GO:0009570">
    <property type="term" value="C:chloroplast stroma"/>
    <property type="evidence" value="ECO:0007669"/>
    <property type="project" value="TreeGrafter"/>
</dbReference>
<reference evidence="2 3" key="1">
    <citation type="submission" date="2024-01" db="EMBL/GenBank/DDBJ databases">
        <title>Genome assemblies of Stephania.</title>
        <authorList>
            <person name="Yang L."/>
        </authorList>
    </citation>
    <scope>NUCLEOTIDE SEQUENCE [LARGE SCALE GENOMIC DNA]</scope>
    <source>
        <strain evidence="2">YNDBR</strain>
        <tissue evidence="2">Leaf</tissue>
    </source>
</reference>
<evidence type="ECO:0000313" key="2">
    <source>
        <dbReference type="EMBL" id="KAK9150944.1"/>
    </source>
</evidence>
<dbReference type="InterPro" id="IPR055572">
    <property type="entry name" value="DUF7148"/>
</dbReference>
<feature type="domain" description="DUF7148" evidence="1">
    <location>
        <begin position="59"/>
        <end position="108"/>
    </location>
</feature>
<gene>
    <name evidence="2" type="ORF">Syun_009253</name>
</gene>
<comment type="caution">
    <text evidence="2">The sequence shown here is derived from an EMBL/GenBank/DDBJ whole genome shotgun (WGS) entry which is preliminary data.</text>
</comment>
<accession>A0AAP0KG97</accession>
<protein>
    <recommendedName>
        <fullName evidence="1">DUF7148 domain-containing protein</fullName>
    </recommendedName>
</protein>
<dbReference type="EMBL" id="JBBNAF010000004">
    <property type="protein sequence ID" value="KAK9150944.1"/>
    <property type="molecule type" value="Genomic_DNA"/>
</dbReference>
<dbReference type="AlphaFoldDB" id="A0AAP0KG97"/>
<name>A0AAP0KG97_9MAGN</name>
<dbReference type="GO" id="GO:0009535">
    <property type="term" value="C:chloroplast thylakoid membrane"/>
    <property type="evidence" value="ECO:0007669"/>
    <property type="project" value="TreeGrafter"/>
</dbReference>
<evidence type="ECO:0000259" key="1">
    <source>
        <dbReference type="Pfam" id="PF23650"/>
    </source>
</evidence>
<dbReference type="Pfam" id="PF23650">
    <property type="entry name" value="DUF7148"/>
    <property type="match status" value="1"/>
</dbReference>